<protein>
    <submittedName>
        <fullName evidence="3 5">Uncharacterized protein</fullName>
    </submittedName>
</protein>
<dbReference type="EnsemblPlants" id="Pp3c26_5740V3.1">
    <property type="protein sequence ID" value="PAC:32917360.CDS.1"/>
    <property type="gene ID" value="Pp3c26_5740"/>
</dbReference>
<dbReference type="EMBL" id="ABEU02000026">
    <property type="protein sequence ID" value="PNR26797.1"/>
    <property type="molecule type" value="Genomic_DNA"/>
</dbReference>
<accession>A0A2K1IC04</accession>
<dbReference type="EnsemblPlants" id="Pp3c26_5493V3.1">
    <property type="protein sequence ID" value="PAC:32917955.CDS.1"/>
    <property type="gene ID" value="Pp3c26_5493"/>
</dbReference>
<dbReference type="PaxDb" id="3218-PP1S159_151V6.1"/>
<evidence type="ECO:0000313" key="5">
    <source>
        <dbReference type="EnsemblPlants" id="PAC:32916996.CDS.1"/>
    </source>
</evidence>
<dbReference type="Gramene" id="Pp3c26_5731V3.1">
    <property type="protein sequence ID" value="PAC:32916996.CDS.1"/>
    <property type="gene ID" value="Pp3c26_5731"/>
</dbReference>
<gene>
    <name evidence="1" type="ORF">PHYPA_030265</name>
    <name evidence="2" type="ORF">PHYPA_030276</name>
    <name evidence="3" type="ORF">PHYPA_030278</name>
    <name evidence="4" type="ORF">PHYPA_030288</name>
</gene>
<dbReference type="EMBL" id="ABEU02000026">
    <property type="protein sequence ID" value="PNR26807.1"/>
    <property type="molecule type" value="Genomic_DNA"/>
</dbReference>
<name>A0A2K1IC04_PHYPA</name>
<proteinExistence type="predicted"/>
<reference evidence="3 6" key="2">
    <citation type="journal article" date="2018" name="Plant J.">
        <title>The Physcomitrella patens chromosome-scale assembly reveals moss genome structure and evolution.</title>
        <authorList>
            <person name="Lang D."/>
            <person name="Ullrich K.K."/>
            <person name="Murat F."/>
            <person name="Fuchs J."/>
            <person name="Jenkins J."/>
            <person name="Haas F.B."/>
            <person name="Piednoel M."/>
            <person name="Gundlach H."/>
            <person name="Van Bel M."/>
            <person name="Meyberg R."/>
            <person name="Vives C."/>
            <person name="Morata J."/>
            <person name="Symeonidi A."/>
            <person name="Hiss M."/>
            <person name="Muchero W."/>
            <person name="Kamisugi Y."/>
            <person name="Saleh O."/>
            <person name="Blanc G."/>
            <person name="Decker E.L."/>
            <person name="van Gessel N."/>
            <person name="Grimwood J."/>
            <person name="Hayes R.D."/>
            <person name="Graham S.W."/>
            <person name="Gunter L.E."/>
            <person name="McDaniel S.F."/>
            <person name="Hoernstein S.N.W."/>
            <person name="Larsson A."/>
            <person name="Li F.W."/>
            <person name="Perroud P.F."/>
            <person name="Phillips J."/>
            <person name="Ranjan P."/>
            <person name="Rokshar D.S."/>
            <person name="Rothfels C.J."/>
            <person name="Schneider L."/>
            <person name="Shu S."/>
            <person name="Stevenson D.W."/>
            <person name="Thummler F."/>
            <person name="Tillich M."/>
            <person name="Villarreal Aguilar J.C."/>
            <person name="Widiez T."/>
            <person name="Wong G.K."/>
            <person name="Wymore A."/>
            <person name="Zhang Y."/>
            <person name="Zimmer A.D."/>
            <person name="Quatrano R.S."/>
            <person name="Mayer K.F.X."/>
            <person name="Goodstein D."/>
            <person name="Casacuberta J.M."/>
            <person name="Vandepoele K."/>
            <person name="Reski R."/>
            <person name="Cuming A.C."/>
            <person name="Tuskan G.A."/>
            <person name="Maumus F."/>
            <person name="Salse J."/>
            <person name="Schmutz J."/>
            <person name="Rensing S.A."/>
        </authorList>
    </citation>
    <scope>NUCLEOTIDE SEQUENCE [LARGE SCALE GENOMIC DNA]</scope>
    <source>
        <strain evidence="5 6">cv. Gransden 2004</strain>
    </source>
</reference>
<dbReference type="Gramene" id="Pp3c26_5493V3.1">
    <property type="protein sequence ID" value="PAC:32917955.CDS.1"/>
    <property type="gene ID" value="Pp3c26_5493"/>
</dbReference>
<dbReference type="EMBL" id="ABEU02000026">
    <property type="protein sequence ID" value="PNR26795.1"/>
    <property type="molecule type" value="Genomic_DNA"/>
</dbReference>
<evidence type="ECO:0000313" key="2">
    <source>
        <dbReference type="EMBL" id="PNR26795.1"/>
    </source>
</evidence>
<evidence type="ECO:0000313" key="6">
    <source>
        <dbReference type="Proteomes" id="UP000006727"/>
    </source>
</evidence>
<dbReference type="AlphaFoldDB" id="A0A2K1IC04"/>
<reference evidence="5" key="3">
    <citation type="submission" date="2020-12" db="UniProtKB">
        <authorList>
            <consortium name="EnsemblPlants"/>
        </authorList>
    </citation>
    <scope>IDENTIFICATION</scope>
</reference>
<evidence type="ECO:0000313" key="3">
    <source>
        <dbReference type="EMBL" id="PNR26797.1"/>
    </source>
</evidence>
<evidence type="ECO:0000313" key="4">
    <source>
        <dbReference type="EMBL" id="PNR26807.1"/>
    </source>
</evidence>
<evidence type="ECO:0000313" key="1">
    <source>
        <dbReference type="EMBL" id="PNR26784.1"/>
    </source>
</evidence>
<dbReference type="EnsemblPlants" id="Pp3c26_5846V3.1">
    <property type="protein sequence ID" value="PAC:32917884.CDS.1"/>
    <property type="gene ID" value="Pp3c26_5846"/>
</dbReference>
<dbReference type="InParanoid" id="A0A2K1IC04"/>
<dbReference type="Gramene" id="Pp3c26_5740V3.2">
    <property type="protein sequence ID" value="PAC:32917361.CDS.1"/>
    <property type="gene ID" value="Pp3c26_5740"/>
</dbReference>
<dbReference type="EnsemblPlants" id="Pp3c26_5731V3.1">
    <property type="protein sequence ID" value="PAC:32916996.CDS.1"/>
    <property type="gene ID" value="Pp3c26_5731"/>
</dbReference>
<dbReference type="Gramene" id="Pp3c26_5740V3.1">
    <property type="protein sequence ID" value="PAC:32917360.CDS.1"/>
    <property type="gene ID" value="Pp3c26_5740"/>
</dbReference>
<dbReference type="EMBL" id="ABEU02000026">
    <property type="protein sequence ID" value="PNR26784.1"/>
    <property type="molecule type" value="Genomic_DNA"/>
</dbReference>
<dbReference type="Proteomes" id="UP000006727">
    <property type="component" value="Chromosome 26"/>
</dbReference>
<dbReference type="Gramene" id="Pp3c26_5846V3.1">
    <property type="protein sequence ID" value="PAC:32917884.CDS.1"/>
    <property type="gene ID" value="Pp3c26_5846"/>
</dbReference>
<organism evidence="3">
    <name type="scientific">Physcomitrium patens</name>
    <name type="common">Spreading-leaved earth moss</name>
    <name type="synonym">Physcomitrella patens</name>
    <dbReference type="NCBI Taxonomy" id="3218"/>
    <lineage>
        <taxon>Eukaryota</taxon>
        <taxon>Viridiplantae</taxon>
        <taxon>Streptophyta</taxon>
        <taxon>Embryophyta</taxon>
        <taxon>Bryophyta</taxon>
        <taxon>Bryophytina</taxon>
        <taxon>Bryopsida</taxon>
        <taxon>Funariidae</taxon>
        <taxon>Funariales</taxon>
        <taxon>Funariaceae</taxon>
        <taxon>Physcomitrium</taxon>
    </lineage>
</organism>
<keyword evidence="6" id="KW-1185">Reference proteome</keyword>
<sequence length="103" mass="11657">MQGKKMRVALADEALRVRIRVALHKTATTRGRLGVSYIRVDVENSTGRRTCTDHRNPSWRSKTFRSGLKSEEGTVLTVGRREPVASTTSAHMLTNLTHARWRL</sequence>
<dbReference type="EnsemblPlants" id="Pp3c26_5740V3.2">
    <property type="protein sequence ID" value="PAC:32917361.CDS.1"/>
    <property type="gene ID" value="Pp3c26_5740"/>
</dbReference>
<reference evidence="3 6" key="1">
    <citation type="journal article" date="2008" name="Science">
        <title>The Physcomitrella genome reveals evolutionary insights into the conquest of land by plants.</title>
        <authorList>
            <person name="Rensing S."/>
            <person name="Lang D."/>
            <person name="Zimmer A."/>
            <person name="Terry A."/>
            <person name="Salamov A."/>
            <person name="Shapiro H."/>
            <person name="Nishiyama T."/>
            <person name="Perroud P.-F."/>
            <person name="Lindquist E."/>
            <person name="Kamisugi Y."/>
            <person name="Tanahashi T."/>
            <person name="Sakakibara K."/>
            <person name="Fujita T."/>
            <person name="Oishi K."/>
            <person name="Shin-I T."/>
            <person name="Kuroki Y."/>
            <person name="Toyoda A."/>
            <person name="Suzuki Y."/>
            <person name="Hashimoto A."/>
            <person name="Yamaguchi K."/>
            <person name="Sugano A."/>
            <person name="Kohara Y."/>
            <person name="Fujiyama A."/>
            <person name="Anterola A."/>
            <person name="Aoki S."/>
            <person name="Ashton N."/>
            <person name="Barbazuk W.B."/>
            <person name="Barker E."/>
            <person name="Bennetzen J."/>
            <person name="Bezanilla M."/>
            <person name="Blankenship R."/>
            <person name="Cho S.H."/>
            <person name="Dutcher S."/>
            <person name="Estelle M."/>
            <person name="Fawcett J.A."/>
            <person name="Gundlach H."/>
            <person name="Hanada K."/>
            <person name="Heyl A."/>
            <person name="Hicks K.A."/>
            <person name="Hugh J."/>
            <person name="Lohr M."/>
            <person name="Mayer K."/>
            <person name="Melkozernov A."/>
            <person name="Murata T."/>
            <person name="Nelson D."/>
            <person name="Pils B."/>
            <person name="Prigge M."/>
            <person name="Reiss B."/>
            <person name="Renner T."/>
            <person name="Rombauts S."/>
            <person name="Rushton P."/>
            <person name="Sanderfoot A."/>
            <person name="Schween G."/>
            <person name="Shiu S.-H."/>
            <person name="Stueber K."/>
            <person name="Theodoulou F.L."/>
            <person name="Tu H."/>
            <person name="Van de Peer Y."/>
            <person name="Verrier P.J."/>
            <person name="Waters E."/>
            <person name="Wood A."/>
            <person name="Yang L."/>
            <person name="Cove D."/>
            <person name="Cuming A."/>
            <person name="Hasebe M."/>
            <person name="Lucas S."/>
            <person name="Mishler D.B."/>
            <person name="Reski R."/>
            <person name="Grigoriev I."/>
            <person name="Quatrano R.S."/>
            <person name="Boore J.L."/>
        </authorList>
    </citation>
    <scope>NUCLEOTIDE SEQUENCE [LARGE SCALE GENOMIC DNA]</scope>
    <source>
        <strain evidence="5 6">cv. Gransden 2004</strain>
    </source>
</reference>